<organism evidence="1 2">
    <name type="scientific">Linderina macrospora</name>
    <dbReference type="NCBI Taxonomy" id="4868"/>
    <lineage>
        <taxon>Eukaryota</taxon>
        <taxon>Fungi</taxon>
        <taxon>Fungi incertae sedis</taxon>
        <taxon>Zoopagomycota</taxon>
        <taxon>Kickxellomycotina</taxon>
        <taxon>Kickxellomycetes</taxon>
        <taxon>Kickxellales</taxon>
        <taxon>Kickxellaceae</taxon>
        <taxon>Linderina</taxon>
    </lineage>
</organism>
<evidence type="ECO:0000313" key="2">
    <source>
        <dbReference type="Proteomes" id="UP001150603"/>
    </source>
</evidence>
<comment type="caution">
    <text evidence="1">The sequence shown here is derived from an EMBL/GenBank/DDBJ whole genome shotgun (WGS) entry which is preliminary data.</text>
</comment>
<sequence length="294" mass="32597">MAELRHRLKKDKTSKKLGMLKSWLALRNLGKSTAVDDSRESYFNISKYNSTTTKSATRTFAAFARFEGWMHPPSSTAQEEIASCTLPPADPVASATVSYISFVFHHLKNFLTALDKDVFGRCLREYYQGSKPADAPSFEPSIKLAHPSNTDWLPGDIGYANMAAPIEVRASSSPQAIDDALEALINKMRKTAWCQPSRHFALGVAVCGNEVRICLMMNGVVFVSSAIDVTTDFGRQQFTNMLVNMSLCDKERLGFDIPRVSHTIRGEASESSYSRASKSRADHPRQPSHQQSGH</sequence>
<name>A0ACC1J838_9FUNG</name>
<keyword evidence="2" id="KW-1185">Reference proteome</keyword>
<gene>
    <name evidence="1" type="ORF">FBU59_003565</name>
</gene>
<evidence type="ECO:0000313" key="1">
    <source>
        <dbReference type="EMBL" id="KAJ1941214.1"/>
    </source>
</evidence>
<accession>A0ACC1J838</accession>
<dbReference type="EMBL" id="JANBPW010002320">
    <property type="protein sequence ID" value="KAJ1941214.1"/>
    <property type="molecule type" value="Genomic_DNA"/>
</dbReference>
<reference evidence="1" key="1">
    <citation type="submission" date="2022-07" db="EMBL/GenBank/DDBJ databases">
        <title>Phylogenomic reconstructions and comparative analyses of Kickxellomycotina fungi.</title>
        <authorList>
            <person name="Reynolds N.K."/>
            <person name="Stajich J.E."/>
            <person name="Barry K."/>
            <person name="Grigoriev I.V."/>
            <person name="Crous P."/>
            <person name="Smith M.E."/>
        </authorList>
    </citation>
    <scope>NUCLEOTIDE SEQUENCE</scope>
    <source>
        <strain evidence="1">NRRL 5244</strain>
    </source>
</reference>
<dbReference type="Proteomes" id="UP001150603">
    <property type="component" value="Unassembled WGS sequence"/>
</dbReference>
<protein>
    <submittedName>
        <fullName evidence="1">Uncharacterized protein</fullName>
    </submittedName>
</protein>
<proteinExistence type="predicted"/>